<dbReference type="PANTHER" id="PTHR34039">
    <property type="entry name" value="UPF0102 PROTEIN YRAN"/>
    <property type="match status" value="1"/>
</dbReference>
<sequence length="138" mass="16054">MQKQLGDWGEQKAVMLLKQAGYEIIAQNFHSRFGEIDIIAKQADHLTFIEVKARSKTSYGRANEVISKNKIQKIIKTAQYFLAEHSSFSQFSCQFDVICIDFYDVVAKRVQQDFSKLVYDLQWIDNAFTLDDELFNLE</sequence>
<keyword evidence="4" id="KW-1185">Reference proteome</keyword>
<evidence type="ECO:0000256" key="2">
    <source>
        <dbReference type="HAMAP-Rule" id="MF_00048"/>
    </source>
</evidence>
<evidence type="ECO:0000313" key="3">
    <source>
        <dbReference type="EMBL" id="SPL69382.1"/>
    </source>
</evidence>
<dbReference type="AlphaFoldDB" id="A0A2U3MVD4"/>
<accession>A0A2U3MVD4</accession>
<dbReference type="NCBIfam" id="TIGR00252">
    <property type="entry name" value="YraN family protein"/>
    <property type="match status" value="1"/>
</dbReference>
<dbReference type="GO" id="GO:0003676">
    <property type="term" value="F:nucleic acid binding"/>
    <property type="evidence" value="ECO:0007669"/>
    <property type="project" value="InterPro"/>
</dbReference>
<proteinExistence type="inferred from homology"/>
<evidence type="ECO:0000256" key="1">
    <source>
        <dbReference type="ARBA" id="ARBA00006738"/>
    </source>
</evidence>
<protein>
    <recommendedName>
        <fullName evidence="2">UPF0102 protein KPC_0560</fullName>
    </recommendedName>
</protein>
<gene>
    <name evidence="3" type="ORF">KPC_0560</name>
</gene>
<organism evidence="3 4">
    <name type="scientific">Acinetobacter stercoris</name>
    <dbReference type="NCBI Taxonomy" id="2126983"/>
    <lineage>
        <taxon>Bacteria</taxon>
        <taxon>Pseudomonadati</taxon>
        <taxon>Pseudomonadota</taxon>
        <taxon>Gammaproteobacteria</taxon>
        <taxon>Moraxellales</taxon>
        <taxon>Moraxellaceae</taxon>
        <taxon>Acinetobacter</taxon>
    </lineage>
</organism>
<dbReference type="SUPFAM" id="SSF52980">
    <property type="entry name" value="Restriction endonuclease-like"/>
    <property type="match status" value="1"/>
</dbReference>
<dbReference type="OrthoDB" id="9794876at2"/>
<dbReference type="InParanoid" id="A0A2U3MVD4"/>
<dbReference type="InterPro" id="IPR011335">
    <property type="entry name" value="Restrct_endonuc-II-like"/>
</dbReference>
<dbReference type="EMBL" id="OOGT01000015">
    <property type="protein sequence ID" value="SPL69382.1"/>
    <property type="molecule type" value="Genomic_DNA"/>
</dbReference>
<evidence type="ECO:0000313" key="4">
    <source>
        <dbReference type="Proteomes" id="UP000245974"/>
    </source>
</evidence>
<name>A0A2U3MVD4_9GAMM</name>
<dbReference type="InterPro" id="IPR003509">
    <property type="entry name" value="UPF0102_YraN-like"/>
</dbReference>
<dbReference type="CDD" id="cd20736">
    <property type="entry name" value="PoNe_Nuclease"/>
    <property type="match status" value="1"/>
</dbReference>
<dbReference type="InterPro" id="IPR011856">
    <property type="entry name" value="tRNA_endonuc-like_dom_sf"/>
</dbReference>
<dbReference type="RefSeq" id="WP_121972919.1">
    <property type="nucleotide sequence ID" value="NZ_OOGT01000015.1"/>
</dbReference>
<dbReference type="Proteomes" id="UP000245974">
    <property type="component" value="Unassembled WGS sequence"/>
</dbReference>
<comment type="similarity">
    <text evidence="1 2">Belongs to the UPF0102 family.</text>
</comment>
<dbReference type="HAMAP" id="MF_00048">
    <property type="entry name" value="UPF0102"/>
    <property type="match status" value="1"/>
</dbReference>
<dbReference type="FunCoup" id="A0A2U3MVD4">
    <property type="interactions" value="263"/>
</dbReference>
<dbReference type="NCBIfam" id="NF009150">
    <property type="entry name" value="PRK12497.1-3"/>
    <property type="match status" value="1"/>
</dbReference>
<dbReference type="PANTHER" id="PTHR34039:SF1">
    <property type="entry name" value="UPF0102 PROTEIN YRAN"/>
    <property type="match status" value="1"/>
</dbReference>
<reference evidence="4" key="1">
    <citation type="submission" date="2018-03" db="EMBL/GenBank/DDBJ databases">
        <authorList>
            <person name="Blom J."/>
        </authorList>
    </citation>
    <scope>NUCLEOTIDE SEQUENCE [LARGE SCALE GENOMIC DNA]</scope>
    <source>
        <strain evidence="4">KPC-SM-21</strain>
    </source>
</reference>
<dbReference type="Gene3D" id="3.40.1350.10">
    <property type="match status" value="1"/>
</dbReference>
<dbReference type="Pfam" id="PF02021">
    <property type="entry name" value="UPF0102"/>
    <property type="match status" value="1"/>
</dbReference>